<evidence type="ECO:0008006" key="4">
    <source>
        <dbReference type="Google" id="ProtNLM"/>
    </source>
</evidence>
<sequence length="85" mass="9414">MRDVRSKQETNAIISLVLGLLSLPVPLIGWLLGMIAVSYARRAMKRMVPDDPKRWYATLGMVCGIIGIVMDIGIVIVALIVFIFL</sequence>
<dbReference type="Proteomes" id="UP000187608">
    <property type="component" value="Unassembled WGS sequence"/>
</dbReference>
<evidence type="ECO:0000313" key="3">
    <source>
        <dbReference type="Proteomes" id="UP000187608"/>
    </source>
</evidence>
<reference evidence="3" key="1">
    <citation type="submission" date="2017-01" db="EMBL/GenBank/DDBJ databases">
        <authorList>
            <person name="Varghese N."/>
            <person name="Submissions S."/>
        </authorList>
    </citation>
    <scope>NUCLEOTIDE SEQUENCE [LARGE SCALE GENOMIC DNA]</scope>
    <source>
        <strain evidence="3">DSM 23127</strain>
    </source>
</reference>
<feature type="transmembrane region" description="Helical" evidence="1">
    <location>
        <begin position="58"/>
        <end position="84"/>
    </location>
</feature>
<evidence type="ECO:0000256" key="1">
    <source>
        <dbReference type="SAM" id="Phobius"/>
    </source>
</evidence>
<protein>
    <recommendedName>
        <fullName evidence="4">DUF4190 domain-containing protein</fullName>
    </recommendedName>
</protein>
<dbReference type="EMBL" id="FTOC01000004">
    <property type="protein sequence ID" value="SIS45908.1"/>
    <property type="molecule type" value="Genomic_DNA"/>
</dbReference>
<proteinExistence type="predicted"/>
<keyword evidence="1" id="KW-1133">Transmembrane helix</keyword>
<gene>
    <name evidence="2" type="ORF">SAMN05421687_104197</name>
</gene>
<organism evidence="2 3">
    <name type="scientific">Salimicrobium flavidum</name>
    <dbReference type="NCBI Taxonomy" id="570947"/>
    <lineage>
        <taxon>Bacteria</taxon>
        <taxon>Bacillati</taxon>
        <taxon>Bacillota</taxon>
        <taxon>Bacilli</taxon>
        <taxon>Bacillales</taxon>
        <taxon>Bacillaceae</taxon>
        <taxon>Salimicrobium</taxon>
    </lineage>
</organism>
<dbReference type="STRING" id="570947.SAMN05421687_104197"/>
<keyword evidence="1" id="KW-0472">Membrane</keyword>
<evidence type="ECO:0000313" key="2">
    <source>
        <dbReference type="EMBL" id="SIS45908.1"/>
    </source>
</evidence>
<dbReference type="AlphaFoldDB" id="A0A1N7J985"/>
<name>A0A1N7J985_9BACI</name>
<keyword evidence="3" id="KW-1185">Reference proteome</keyword>
<keyword evidence="1" id="KW-0812">Transmembrane</keyword>
<feature type="transmembrane region" description="Helical" evidence="1">
    <location>
        <begin position="12"/>
        <end position="37"/>
    </location>
</feature>
<accession>A0A1N7J985</accession>